<accession>A0AAC8ZGX4</accession>
<reference evidence="3 4" key="1">
    <citation type="submission" date="2015-07" db="EMBL/GenBank/DDBJ databases">
        <title>Lactobacillus korensis/26-25/ whole genome sequencing.</title>
        <authorList>
            <person name="Kim M.K."/>
            <person name="Im W.-T."/>
            <person name="Srinivasan S."/>
            <person name="Lee J.-J."/>
        </authorList>
    </citation>
    <scope>NUCLEOTIDE SEQUENCE [LARGE SCALE GENOMIC DNA]</scope>
    <source>
        <strain evidence="3 4">26-25</strain>
    </source>
</reference>
<feature type="chain" id="PRO_5041918420" description="Protein tyrosine phosphatase" evidence="2">
    <location>
        <begin position="30"/>
        <end position="469"/>
    </location>
</feature>
<sequence length="469" mass="52059">MHRSTIVKSLSLAGVVLSLMSVGVPSAAAATTDQAPLVTETKAADKKDKQQLAAPAAPKDDLAAEVAQYGDVKDTLIKMTGTKNTRDIGGYKTADGKWQIQKNRLLRSDNLNKINMKDKQILTDHHVTSIVDFRTNGQIKSQPDQHVAGTDFTAMSILGEYAFTDGVALNQDKFSGDGGFYVQQLEFSQSAILGYNRFLNMLLLNDHATLYHCSSGKDRTGIATVLIMSILGMDDKTIMGDFMQSHQTGRTVKEDWLNEYYREIKSRYQTMNRYITNVLGFSRPQQEKLREMYLVSTDGKNTPYKSSDTGITTPTPNPKPIPAPKPTPAPQPAPKPTPAPSETAKPQPATPAKPATDTAVPVEAINAPAPHKAKKVKGKIVSTKKLHTKYVYHLKTNKKWFKDAHLQKLLGHTSKKHKKTTWKLTKVERIKIKGKTHTYYQIKDHAGHKAWILKSYVVKIKANTTNHQS</sequence>
<organism evidence="3 4">
    <name type="scientific">Levilactobacillus koreensis</name>
    <dbReference type="NCBI Taxonomy" id="637971"/>
    <lineage>
        <taxon>Bacteria</taxon>
        <taxon>Bacillati</taxon>
        <taxon>Bacillota</taxon>
        <taxon>Bacilli</taxon>
        <taxon>Lactobacillales</taxon>
        <taxon>Lactobacillaceae</taxon>
        <taxon>Levilactobacillus</taxon>
    </lineage>
</organism>
<protein>
    <recommendedName>
        <fullName evidence="5">Protein tyrosine phosphatase</fullName>
    </recommendedName>
</protein>
<keyword evidence="4" id="KW-1185">Reference proteome</keyword>
<dbReference type="InterPro" id="IPR029021">
    <property type="entry name" value="Prot-tyrosine_phosphatase-like"/>
</dbReference>
<dbReference type="AlphaFoldDB" id="A0AAC8ZGX4"/>
<feature type="compositionally biased region" description="Polar residues" evidence="1">
    <location>
        <begin position="298"/>
        <end position="311"/>
    </location>
</feature>
<dbReference type="Gene3D" id="3.90.190.10">
    <property type="entry name" value="Protein tyrosine phosphatase superfamily"/>
    <property type="match status" value="1"/>
</dbReference>
<evidence type="ECO:0000313" key="4">
    <source>
        <dbReference type="Proteomes" id="UP000036000"/>
    </source>
</evidence>
<dbReference type="GO" id="GO:0004721">
    <property type="term" value="F:phosphoprotein phosphatase activity"/>
    <property type="evidence" value="ECO:0007669"/>
    <property type="project" value="InterPro"/>
</dbReference>
<dbReference type="Proteomes" id="UP000036000">
    <property type="component" value="Chromosome"/>
</dbReference>
<feature type="compositionally biased region" description="Pro residues" evidence="1">
    <location>
        <begin position="315"/>
        <end position="339"/>
    </location>
</feature>
<feature type="region of interest" description="Disordered" evidence="1">
    <location>
        <begin position="296"/>
        <end position="357"/>
    </location>
</feature>
<evidence type="ECO:0000256" key="1">
    <source>
        <dbReference type="SAM" id="MobiDB-lite"/>
    </source>
</evidence>
<dbReference type="EMBL" id="CP012033">
    <property type="protein sequence ID" value="AKP65353.1"/>
    <property type="molecule type" value="Genomic_DNA"/>
</dbReference>
<evidence type="ECO:0000313" key="3">
    <source>
        <dbReference type="EMBL" id="AKP65353.1"/>
    </source>
</evidence>
<dbReference type="Pfam" id="PF13350">
    <property type="entry name" value="Y_phosphatase3"/>
    <property type="match status" value="1"/>
</dbReference>
<dbReference type="InterPro" id="IPR026893">
    <property type="entry name" value="Tyr/Ser_Pase_IphP-type"/>
</dbReference>
<evidence type="ECO:0008006" key="5">
    <source>
        <dbReference type="Google" id="ProtNLM"/>
    </source>
</evidence>
<gene>
    <name evidence="3" type="ORF">ABN16_10305</name>
</gene>
<name>A0AAC8ZGX4_9LACO</name>
<feature type="signal peptide" evidence="2">
    <location>
        <begin position="1"/>
        <end position="29"/>
    </location>
</feature>
<dbReference type="KEGG" id="lko:ABN16_10305"/>
<keyword evidence="2" id="KW-0732">Signal</keyword>
<dbReference type="RefSeq" id="WP_048735649.1">
    <property type="nucleotide sequence ID" value="NZ_CP012033.1"/>
</dbReference>
<feature type="compositionally biased region" description="Low complexity" evidence="1">
    <location>
        <begin position="340"/>
        <end position="357"/>
    </location>
</feature>
<dbReference type="SUPFAM" id="SSF52799">
    <property type="entry name" value="(Phosphotyrosine protein) phosphatases II"/>
    <property type="match status" value="1"/>
</dbReference>
<evidence type="ECO:0000256" key="2">
    <source>
        <dbReference type="SAM" id="SignalP"/>
    </source>
</evidence>
<proteinExistence type="predicted"/>